<dbReference type="RefSeq" id="WP_073250579.1">
    <property type="nucleotide sequence ID" value="NZ_FQZQ01000005.1"/>
</dbReference>
<sequence length="243" mass="25365">MRLGVIGTGTIASAVVRGIAGDGHQITVSERSASHAAALAAEFDNVSVADNQTVLDQSDVVFVALMTGVARAVLGSLEFRADQRVITFMGGATLAQADDMVSPATAVAIMMPFPGIAQGGSPIMMHGDAALVGEIFGAHNSVFDLPNAEEMAAYLSAQAVLSPVVRMVDDAANWLGERVSDPAQGEEFLRVLVASNLMNTACAPLIDALNTPGGYNQRLRLHMEQSGMGEALEQGLNKLERGE</sequence>
<evidence type="ECO:0000313" key="4">
    <source>
        <dbReference type="Proteomes" id="UP000183982"/>
    </source>
</evidence>
<evidence type="ECO:0000256" key="1">
    <source>
        <dbReference type="ARBA" id="ARBA00005525"/>
    </source>
</evidence>
<dbReference type="Proteomes" id="UP000183982">
    <property type="component" value="Unassembled WGS sequence"/>
</dbReference>
<dbReference type="InterPro" id="IPR036291">
    <property type="entry name" value="NAD(P)-bd_dom_sf"/>
</dbReference>
<dbReference type="SUPFAM" id="SSF51735">
    <property type="entry name" value="NAD(P)-binding Rossmann-fold domains"/>
    <property type="match status" value="1"/>
</dbReference>
<protein>
    <submittedName>
        <fullName evidence="3">Pyrroline-5-carboxylate reductase</fullName>
    </submittedName>
</protein>
<organism evidence="3 4">
    <name type="scientific">Shimia gijangensis</name>
    <dbReference type="NCBI Taxonomy" id="1470563"/>
    <lineage>
        <taxon>Bacteria</taxon>
        <taxon>Pseudomonadati</taxon>
        <taxon>Pseudomonadota</taxon>
        <taxon>Alphaproteobacteria</taxon>
        <taxon>Rhodobacterales</taxon>
        <taxon>Roseobacteraceae</taxon>
    </lineage>
</organism>
<evidence type="ECO:0000313" key="3">
    <source>
        <dbReference type="EMBL" id="SHJ09478.1"/>
    </source>
</evidence>
<dbReference type="Gene3D" id="3.40.50.720">
    <property type="entry name" value="NAD(P)-binding Rossmann-like Domain"/>
    <property type="match status" value="1"/>
</dbReference>
<keyword evidence="4" id="KW-1185">Reference proteome</keyword>
<dbReference type="PANTHER" id="PTHR11645">
    <property type="entry name" value="PYRROLINE-5-CARBOXYLATE REDUCTASE"/>
    <property type="match status" value="1"/>
</dbReference>
<dbReference type="EMBL" id="FQZQ01000005">
    <property type="protein sequence ID" value="SHJ09478.1"/>
    <property type="molecule type" value="Genomic_DNA"/>
</dbReference>
<reference evidence="4" key="1">
    <citation type="submission" date="2016-11" db="EMBL/GenBank/DDBJ databases">
        <authorList>
            <person name="Varghese N."/>
            <person name="Submissions S."/>
        </authorList>
    </citation>
    <scope>NUCLEOTIDE SEQUENCE [LARGE SCALE GENOMIC DNA]</scope>
    <source>
        <strain evidence="4">DSM 100564</strain>
    </source>
</reference>
<dbReference type="AlphaFoldDB" id="A0A1M6GHV5"/>
<dbReference type="PANTHER" id="PTHR11645:SF13">
    <property type="entry name" value="PYRROLINE-5-CARBOXYLATE REDUCTASE CATALYTIC N-TERMINAL DOMAIN-CONTAINING PROTEIN"/>
    <property type="match status" value="1"/>
</dbReference>
<name>A0A1M6GHV5_9RHOB</name>
<comment type="similarity">
    <text evidence="1">Belongs to the pyrroline-5-carboxylate reductase family.</text>
</comment>
<feature type="domain" description="Pyrroline-5-carboxylate reductase catalytic N-terminal" evidence="2">
    <location>
        <begin position="2"/>
        <end position="87"/>
    </location>
</feature>
<dbReference type="GO" id="GO:0004735">
    <property type="term" value="F:pyrroline-5-carboxylate reductase activity"/>
    <property type="evidence" value="ECO:0007669"/>
    <property type="project" value="TreeGrafter"/>
</dbReference>
<accession>A0A1M6GHV5</accession>
<dbReference type="Pfam" id="PF03807">
    <property type="entry name" value="F420_oxidored"/>
    <property type="match status" value="1"/>
</dbReference>
<proteinExistence type="inferred from homology"/>
<evidence type="ECO:0000259" key="2">
    <source>
        <dbReference type="Pfam" id="PF03807"/>
    </source>
</evidence>
<gene>
    <name evidence="3" type="ORF">SAMN05444000_10532</name>
</gene>
<dbReference type="GO" id="GO:0055129">
    <property type="term" value="P:L-proline biosynthetic process"/>
    <property type="evidence" value="ECO:0007669"/>
    <property type="project" value="TreeGrafter"/>
</dbReference>
<dbReference type="STRING" id="1470563.SAMN05444000_10532"/>
<dbReference type="OrthoDB" id="9805754at2"/>
<dbReference type="InterPro" id="IPR028939">
    <property type="entry name" value="P5C_Rdtase_cat_N"/>
</dbReference>